<dbReference type="GO" id="GO:0016020">
    <property type="term" value="C:membrane"/>
    <property type="evidence" value="ECO:0007669"/>
    <property type="project" value="InterPro"/>
</dbReference>
<evidence type="ECO:0000313" key="3">
    <source>
        <dbReference type="WBParaSite" id="nRc.2.0.1.t34671-RA"/>
    </source>
</evidence>
<name>A0A915K7J5_ROMCU</name>
<dbReference type="SUPFAM" id="SSF63712">
    <property type="entry name" value="Nicotinic receptor ligand binding domain-like"/>
    <property type="match status" value="1"/>
</dbReference>
<evidence type="ECO:0000259" key="1">
    <source>
        <dbReference type="Pfam" id="PF02931"/>
    </source>
</evidence>
<reference evidence="3" key="1">
    <citation type="submission" date="2022-11" db="UniProtKB">
        <authorList>
            <consortium name="WormBaseParasite"/>
        </authorList>
    </citation>
    <scope>IDENTIFICATION</scope>
</reference>
<dbReference type="InterPro" id="IPR006202">
    <property type="entry name" value="Neur_chan_lig-bd"/>
</dbReference>
<sequence>MIFYVSIKKTFSDENEENVKHNEFITKNQEKLLSSLFASYSNRVRPCGSELNSDKDLSDHVIEDHEKPQNSCGPTRVKVHVYLRSVDEIDDKAMNFDMQLIFRQTWKDHRLSYKNLLSPDYQPSYISLAPGEQQFKIWAPDTFFVNEKEGYRHEIDKDNVMIRIDPDGKVIYTFR</sequence>
<dbReference type="AlphaFoldDB" id="A0A915K7J5"/>
<dbReference type="InterPro" id="IPR036734">
    <property type="entry name" value="Neur_chan_lig-bd_sf"/>
</dbReference>
<dbReference type="Pfam" id="PF02931">
    <property type="entry name" value="Neur_chan_LBD"/>
    <property type="match status" value="1"/>
</dbReference>
<dbReference type="GO" id="GO:0005230">
    <property type="term" value="F:extracellular ligand-gated monoatomic ion channel activity"/>
    <property type="evidence" value="ECO:0007669"/>
    <property type="project" value="InterPro"/>
</dbReference>
<evidence type="ECO:0000313" key="2">
    <source>
        <dbReference type="Proteomes" id="UP000887565"/>
    </source>
</evidence>
<keyword evidence="2" id="KW-1185">Reference proteome</keyword>
<dbReference type="InterPro" id="IPR006201">
    <property type="entry name" value="Neur_channel"/>
</dbReference>
<proteinExistence type="predicted"/>
<dbReference type="Proteomes" id="UP000887565">
    <property type="component" value="Unplaced"/>
</dbReference>
<dbReference type="GO" id="GO:0004888">
    <property type="term" value="F:transmembrane signaling receptor activity"/>
    <property type="evidence" value="ECO:0007669"/>
    <property type="project" value="InterPro"/>
</dbReference>
<accession>A0A915K7J5</accession>
<protein>
    <submittedName>
        <fullName evidence="3">Neurotransmitter-gated ion-channel ligand-binding domain-containing protein</fullName>
    </submittedName>
</protein>
<dbReference type="WBParaSite" id="nRc.2.0.1.t34671-RA">
    <property type="protein sequence ID" value="nRc.2.0.1.t34671-RA"/>
    <property type="gene ID" value="nRc.2.0.1.g34671"/>
</dbReference>
<dbReference type="PANTHER" id="PTHR18945">
    <property type="entry name" value="NEUROTRANSMITTER GATED ION CHANNEL"/>
    <property type="match status" value="1"/>
</dbReference>
<organism evidence="2 3">
    <name type="scientific">Romanomermis culicivorax</name>
    <name type="common">Nematode worm</name>
    <dbReference type="NCBI Taxonomy" id="13658"/>
    <lineage>
        <taxon>Eukaryota</taxon>
        <taxon>Metazoa</taxon>
        <taxon>Ecdysozoa</taxon>
        <taxon>Nematoda</taxon>
        <taxon>Enoplea</taxon>
        <taxon>Dorylaimia</taxon>
        <taxon>Mermithida</taxon>
        <taxon>Mermithoidea</taxon>
        <taxon>Mermithidae</taxon>
        <taxon>Romanomermis</taxon>
    </lineage>
</organism>
<dbReference type="Gene3D" id="2.70.170.10">
    <property type="entry name" value="Neurotransmitter-gated ion-channel ligand-binding domain"/>
    <property type="match status" value="1"/>
</dbReference>
<feature type="domain" description="Neurotransmitter-gated ion-channel ligand-binding" evidence="1">
    <location>
        <begin position="63"/>
        <end position="175"/>
    </location>
</feature>